<proteinExistence type="predicted"/>
<reference evidence="7 8" key="1">
    <citation type="journal article" date="2019" name="Int. J. Syst. Evol. Microbiol.">
        <title>The Global Catalogue of Microorganisms (GCM) 10K type strain sequencing project: providing services to taxonomists for standard genome sequencing and annotation.</title>
        <authorList>
            <consortium name="The Broad Institute Genomics Platform"/>
            <consortium name="The Broad Institute Genome Sequencing Center for Infectious Disease"/>
            <person name="Wu L."/>
            <person name="Ma J."/>
        </authorList>
    </citation>
    <scope>NUCLEOTIDE SEQUENCE [LARGE SCALE GENOMIC DNA]</scope>
    <source>
        <strain evidence="7 8">JCM 1407</strain>
    </source>
</reference>
<feature type="transmembrane region" description="Helical" evidence="6">
    <location>
        <begin position="451"/>
        <end position="470"/>
    </location>
</feature>
<dbReference type="InterPro" id="IPR004681">
    <property type="entry name" value="TRAP_DctM"/>
</dbReference>
<feature type="transmembrane region" description="Helical" evidence="6">
    <location>
        <begin position="12"/>
        <end position="30"/>
    </location>
</feature>
<evidence type="ECO:0000256" key="3">
    <source>
        <dbReference type="ARBA" id="ARBA00022692"/>
    </source>
</evidence>
<comment type="subcellular location">
    <subcellularLocation>
        <location evidence="1">Cell membrane</location>
        <topology evidence="1">Multi-pass membrane protein</topology>
    </subcellularLocation>
</comment>
<feature type="transmembrane region" description="Helical" evidence="6">
    <location>
        <begin position="323"/>
        <end position="341"/>
    </location>
</feature>
<evidence type="ECO:0000256" key="6">
    <source>
        <dbReference type="SAM" id="Phobius"/>
    </source>
</evidence>
<evidence type="ECO:0000256" key="5">
    <source>
        <dbReference type="ARBA" id="ARBA00023136"/>
    </source>
</evidence>
<sequence length="504" mass="54868">MKKKKRLKFPTAFTVLFIVLIIADILTYVIPAGNYSKLNYKKETKKFEITNSNGNVSTKPPTQKTLDDLNIKIEVDKFIDGSINKPIAIPNTYKRIKQTPQKISDIVQAPVKGTANGIDIVLFILVVGGLISIVNATGAFESGFASLSKVTKGKEFILLILVNLLIGLGGTTFGFAEETIALYPILTSIFLATGYDSMVCIAIIYVGSTIGTMFSTVNPFATVIASNSAGISFTEGIGLRMVGLVIAFIISLIYVLRYAKKVKDDPSKSLVFDQKEEIEAKFLTNNDNKKEIPQLNFKLKLILILFGSAFIIMVYGVVVRKWWFTEMTALFLVISIIVGIISDLKEKECVDNFLAGAGDVIGVGLIIGVARSINLVLENGNISDTLLYFFSNSVQGMNSSVFAIVMLLIFMVLGLFIPSSSGLAVLSMPIMAPLADTVGISRAIIVSAFQFGHGLITFITPTGIILAALSMVDITYDRWLKFIAPLLVIMLILSMILLSFAVII</sequence>
<dbReference type="PANTHER" id="PTHR33362">
    <property type="entry name" value="SIALIC ACID TRAP TRANSPORTER PERMEASE PROTEIN SIAT-RELATED"/>
    <property type="match status" value="1"/>
</dbReference>
<keyword evidence="8" id="KW-1185">Reference proteome</keyword>
<dbReference type="PANTHER" id="PTHR33362:SF3">
    <property type="entry name" value="SIALIC ACID TRAP TRANSPORTER PERMEASE PROTEIN SIAT"/>
    <property type="match status" value="1"/>
</dbReference>
<feature type="transmembrane region" description="Helical" evidence="6">
    <location>
        <begin position="182"/>
        <end position="206"/>
    </location>
</feature>
<organism evidence="7 8">
    <name type="scientific">Clostridium oceanicum</name>
    <dbReference type="NCBI Taxonomy" id="1543"/>
    <lineage>
        <taxon>Bacteria</taxon>
        <taxon>Bacillati</taxon>
        <taxon>Bacillota</taxon>
        <taxon>Clostridia</taxon>
        <taxon>Eubacteriales</taxon>
        <taxon>Clostridiaceae</taxon>
        <taxon>Clostridium</taxon>
    </lineage>
</organism>
<feature type="transmembrane region" description="Helical" evidence="6">
    <location>
        <begin position="213"/>
        <end position="231"/>
    </location>
</feature>
<feature type="transmembrane region" description="Helical" evidence="6">
    <location>
        <begin position="156"/>
        <end position="176"/>
    </location>
</feature>
<dbReference type="Proteomes" id="UP001501510">
    <property type="component" value="Unassembled WGS sequence"/>
</dbReference>
<name>A0ABN1JBM6_9CLOT</name>
<keyword evidence="4 6" id="KW-1133">Transmembrane helix</keyword>
<evidence type="ECO:0000256" key="2">
    <source>
        <dbReference type="ARBA" id="ARBA00022475"/>
    </source>
</evidence>
<feature type="transmembrane region" description="Helical" evidence="6">
    <location>
        <begin position="120"/>
        <end position="144"/>
    </location>
</feature>
<feature type="transmembrane region" description="Helical" evidence="6">
    <location>
        <begin position="237"/>
        <end position="256"/>
    </location>
</feature>
<feature type="transmembrane region" description="Helical" evidence="6">
    <location>
        <begin position="299"/>
        <end position="317"/>
    </location>
</feature>
<dbReference type="EMBL" id="BAAACG010000006">
    <property type="protein sequence ID" value="GAA0735118.1"/>
    <property type="molecule type" value="Genomic_DNA"/>
</dbReference>
<dbReference type="RefSeq" id="WP_343759176.1">
    <property type="nucleotide sequence ID" value="NZ_BAAACG010000006.1"/>
</dbReference>
<accession>A0ABN1JBM6</accession>
<evidence type="ECO:0000256" key="1">
    <source>
        <dbReference type="ARBA" id="ARBA00004651"/>
    </source>
</evidence>
<keyword evidence="5 6" id="KW-0472">Membrane</keyword>
<dbReference type="InterPro" id="IPR018385">
    <property type="entry name" value="C4_dicarb_anaerob_car-like"/>
</dbReference>
<evidence type="ECO:0000313" key="7">
    <source>
        <dbReference type="EMBL" id="GAA0735118.1"/>
    </source>
</evidence>
<feature type="transmembrane region" description="Helical" evidence="6">
    <location>
        <begin position="423"/>
        <end position="445"/>
    </location>
</feature>
<comment type="caution">
    <text evidence="7">The sequence shown here is derived from an EMBL/GenBank/DDBJ whole genome shotgun (WGS) entry which is preliminary data.</text>
</comment>
<dbReference type="Pfam" id="PF03606">
    <property type="entry name" value="DcuC"/>
    <property type="match status" value="1"/>
</dbReference>
<feature type="transmembrane region" description="Helical" evidence="6">
    <location>
        <begin position="353"/>
        <end position="377"/>
    </location>
</feature>
<feature type="transmembrane region" description="Helical" evidence="6">
    <location>
        <begin position="482"/>
        <end position="503"/>
    </location>
</feature>
<evidence type="ECO:0000313" key="8">
    <source>
        <dbReference type="Proteomes" id="UP001501510"/>
    </source>
</evidence>
<keyword evidence="2" id="KW-1003">Cell membrane</keyword>
<evidence type="ECO:0000256" key="4">
    <source>
        <dbReference type="ARBA" id="ARBA00022989"/>
    </source>
</evidence>
<gene>
    <name evidence="7" type="ORF">GCM10008906_08280</name>
</gene>
<feature type="transmembrane region" description="Helical" evidence="6">
    <location>
        <begin position="397"/>
        <end position="416"/>
    </location>
</feature>
<protein>
    <submittedName>
        <fullName evidence="7">YfcC family protein</fullName>
    </submittedName>
</protein>
<keyword evidence="3 6" id="KW-0812">Transmembrane</keyword>